<gene>
    <name evidence="4" type="ORF">JD276_08445</name>
</gene>
<dbReference type="PROSITE" id="PS50893">
    <property type="entry name" value="ABC_TRANSPORTER_2"/>
    <property type="match status" value="1"/>
</dbReference>
<dbReference type="InterPro" id="IPR017871">
    <property type="entry name" value="ABC_transporter-like_CS"/>
</dbReference>
<dbReference type="AlphaFoldDB" id="A0A934Q9E2"/>
<dbReference type="SUPFAM" id="SSF52540">
    <property type="entry name" value="P-loop containing nucleoside triphosphate hydrolases"/>
    <property type="match status" value="1"/>
</dbReference>
<evidence type="ECO:0000313" key="5">
    <source>
        <dbReference type="Proteomes" id="UP000608530"/>
    </source>
</evidence>
<evidence type="ECO:0000256" key="2">
    <source>
        <dbReference type="ARBA" id="ARBA00022840"/>
    </source>
</evidence>
<dbReference type="InterPro" id="IPR003439">
    <property type="entry name" value="ABC_transporter-like_ATP-bd"/>
</dbReference>
<organism evidence="4 5">
    <name type="scientific">Leucobacter chromiisoli</name>
    <dbReference type="NCBI Taxonomy" id="2796471"/>
    <lineage>
        <taxon>Bacteria</taxon>
        <taxon>Bacillati</taxon>
        <taxon>Actinomycetota</taxon>
        <taxon>Actinomycetes</taxon>
        <taxon>Micrococcales</taxon>
        <taxon>Microbacteriaceae</taxon>
        <taxon>Leucobacter</taxon>
    </lineage>
</organism>
<dbReference type="PANTHER" id="PTHR43158">
    <property type="entry name" value="SKFA PEPTIDE EXPORT ATP-BINDING PROTEIN SKFE"/>
    <property type="match status" value="1"/>
</dbReference>
<dbReference type="GO" id="GO:0016887">
    <property type="term" value="F:ATP hydrolysis activity"/>
    <property type="evidence" value="ECO:0007669"/>
    <property type="project" value="InterPro"/>
</dbReference>
<name>A0A934Q9E2_9MICO</name>
<proteinExistence type="predicted"/>
<dbReference type="PANTHER" id="PTHR43158:SF2">
    <property type="entry name" value="SKFA PEPTIDE EXPORT ATP-BINDING PROTEIN SKFE"/>
    <property type="match status" value="1"/>
</dbReference>
<evidence type="ECO:0000313" key="4">
    <source>
        <dbReference type="EMBL" id="MBK0419064.1"/>
    </source>
</evidence>
<sequence>MPTAPDPTPNTRPPILTASDAAVTVDGAVLLPATSAEASPGECLAVLGPNGAGKTTLLRVLAGRLRPTAGTVRLRGGPLDERSAATRREIAALIDPPALYPDLTVRDQLVLIDAAWAGSPDGAESGIMAGLGTAALARFDLEALGDRFPHELSSGQRQLVSLAVTFARPMSALLLDEPEQRLDPGRRGLVAEAIAEARSRGVAVVFSSHDAGLVERLADRRLRVGA</sequence>
<dbReference type="Pfam" id="PF00005">
    <property type="entry name" value="ABC_tran"/>
    <property type="match status" value="1"/>
</dbReference>
<reference evidence="4" key="1">
    <citation type="submission" date="2020-12" db="EMBL/GenBank/DDBJ databases">
        <title>Leucobacter sp. CAS1, isolated from Chromium sludge.</title>
        <authorList>
            <person name="Xu Z."/>
        </authorList>
    </citation>
    <scope>NUCLEOTIDE SEQUENCE</scope>
    <source>
        <strain evidence="4">CSA1</strain>
    </source>
</reference>
<comment type="caution">
    <text evidence="4">The sequence shown here is derived from an EMBL/GenBank/DDBJ whole genome shotgun (WGS) entry which is preliminary data.</text>
</comment>
<evidence type="ECO:0000259" key="3">
    <source>
        <dbReference type="PROSITE" id="PS50893"/>
    </source>
</evidence>
<dbReference type="PROSITE" id="PS00211">
    <property type="entry name" value="ABC_TRANSPORTER_1"/>
    <property type="match status" value="1"/>
</dbReference>
<dbReference type="Gene3D" id="3.40.50.300">
    <property type="entry name" value="P-loop containing nucleotide triphosphate hydrolases"/>
    <property type="match status" value="1"/>
</dbReference>
<dbReference type="GO" id="GO:0005524">
    <property type="term" value="F:ATP binding"/>
    <property type="evidence" value="ECO:0007669"/>
    <property type="project" value="UniProtKB-KW"/>
</dbReference>
<dbReference type="Proteomes" id="UP000608530">
    <property type="component" value="Unassembled WGS sequence"/>
</dbReference>
<feature type="domain" description="ABC transporter" evidence="3">
    <location>
        <begin position="16"/>
        <end position="226"/>
    </location>
</feature>
<dbReference type="EMBL" id="JAEHOH010000010">
    <property type="protein sequence ID" value="MBK0419064.1"/>
    <property type="molecule type" value="Genomic_DNA"/>
</dbReference>
<protein>
    <submittedName>
        <fullName evidence="4">ABC transporter ATP-binding protein</fullName>
    </submittedName>
</protein>
<keyword evidence="5" id="KW-1185">Reference proteome</keyword>
<keyword evidence="2 4" id="KW-0067">ATP-binding</keyword>
<evidence type="ECO:0000256" key="1">
    <source>
        <dbReference type="ARBA" id="ARBA00022741"/>
    </source>
</evidence>
<dbReference type="InterPro" id="IPR003593">
    <property type="entry name" value="AAA+_ATPase"/>
</dbReference>
<dbReference type="InterPro" id="IPR027417">
    <property type="entry name" value="P-loop_NTPase"/>
</dbReference>
<dbReference type="SMART" id="SM00382">
    <property type="entry name" value="AAA"/>
    <property type="match status" value="1"/>
</dbReference>
<accession>A0A934Q9E2</accession>
<keyword evidence="1" id="KW-0547">Nucleotide-binding</keyword>